<feature type="transmembrane region" description="Helical" evidence="6">
    <location>
        <begin position="190"/>
        <end position="209"/>
    </location>
</feature>
<evidence type="ECO:0000256" key="5">
    <source>
        <dbReference type="ARBA" id="ARBA00023136"/>
    </source>
</evidence>
<dbReference type="GeneID" id="37040337"/>
<dbReference type="RefSeq" id="XP_025374407.1">
    <property type="nucleotide sequence ID" value="XM_025518421.1"/>
</dbReference>
<keyword evidence="3 6" id="KW-0812">Transmembrane</keyword>
<protein>
    <submittedName>
        <fullName evidence="7">Uncharacterized protein</fullName>
    </submittedName>
</protein>
<reference evidence="7 8" key="1">
    <citation type="journal article" date="2018" name="Mol. Biol. Evol.">
        <title>Broad Genomic Sampling Reveals a Smut Pathogenic Ancestry of the Fungal Clade Ustilaginomycotina.</title>
        <authorList>
            <person name="Kijpornyongpan T."/>
            <person name="Mondo S.J."/>
            <person name="Barry K."/>
            <person name="Sandor L."/>
            <person name="Lee J."/>
            <person name="Lipzen A."/>
            <person name="Pangilinan J."/>
            <person name="LaButti K."/>
            <person name="Hainaut M."/>
            <person name="Henrissat B."/>
            <person name="Grigoriev I.V."/>
            <person name="Spatafora J.W."/>
            <person name="Aime M.C."/>
        </authorList>
    </citation>
    <scope>NUCLEOTIDE SEQUENCE [LARGE SCALE GENOMIC DNA]</scope>
    <source>
        <strain evidence="7 8">MCA 4198</strain>
    </source>
</reference>
<keyword evidence="8" id="KW-1185">Reference proteome</keyword>
<dbReference type="EMBL" id="KZ819641">
    <property type="protein sequence ID" value="PWN87209.1"/>
    <property type="molecule type" value="Genomic_DNA"/>
</dbReference>
<sequence>MSKPYAKPSLLEQFGLKPDPNKLEHSQSGGNRLTKVYTTGGHPMDSSQKGFPVYHRRIGNPFPLVALAIGTSLMIIAPILLGVRGLTQLNIFMAIGLPLGCVGNFIASMFAYAEGNTFTATLGSVFGGLLGGLSIAFLPWTGIQAAYIGKAASLEEGILDLYKALSLLFFCAMIPVFLVFLASFKTAMPIAGGALMIVIAVILQGTNYLHYPMLELQKGCGALFFIVGIVLWYLAVAIMNQEEGVPVVSLNSCSLSMFLLPKLMSSPARLCAASARRLIALNVPHLAFFIISSPLSFLFPLPPLLSSLCAI</sequence>
<evidence type="ECO:0000313" key="8">
    <source>
        <dbReference type="Proteomes" id="UP000245768"/>
    </source>
</evidence>
<dbReference type="STRING" id="215250.A0A316YDA4"/>
<dbReference type="PANTHER" id="PTHR31123">
    <property type="entry name" value="ACCUMULATION OF DYADS PROTEIN 2-RELATED"/>
    <property type="match status" value="1"/>
</dbReference>
<evidence type="ECO:0000256" key="3">
    <source>
        <dbReference type="ARBA" id="ARBA00022692"/>
    </source>
</evidence>
<dbReference type="OrthoDB" id="3648309at2759"/>
<feature type="transmembrane region" description="Helical" evidence="6">
    <location>
        <begin position="161"/>
        <end position="184"/>
    </location>
</feature>
<evidence type="ECO:0000313" key="7">
    <source>
        <dbReference type="EMBL" id="PWN87209.1"/>
    </source>
</evidence>
<gene>
    <name evidence="7" type="ORF">FA10DRAFT_198096</name>
</gene>
<evidence type="ECO:0000256" key="6">
    <source>
        <dbReference type="SAM" id="Phobius"/>
    </source>
</evidence>
<feature type="transmembrane region" description="Helical" evidence="6">
    <location>
        <begin position="125"/>
        <end position="149"/>
    </location>
</feature>
<comment type="subcellular location">
    <subcellularLocation>
        <location evidence="1">Membrane</location>
        <topology evidence="1">Multi-pass membrane protein</topology>
    </subcellularLocation>
</comment>
<keyword evidence="5 6" id="KW-0472">Membrane</keyword>
<keyword evidence="4 6" id="KW-1133">Transmembrane helix</keyword>
<comment type="similarity">
    <text evidence="2">Belongs to the acetate uptake transporter (AceTr) (TC 2.A.96) family.</text>
</comment>
<name>A0A316YDA4_9BASI</name>
<dbReference type="AlphaFoldDB" id="A0A316YDA4"/>
<dbReference type="GO" id="GO:0015123">
    <property type="term" value="F:acetate transmembrane transporter activity"/>
    <property type="evidence" value="ECO:0007669"/>
    <property type="project" value="TreeGrafter"/>
</dbReference>
<dbReference type="InterPro" id="IPR000791">
    <property type="entry name" value="Gpr1/Fun34/SatP-like"/>
</dbReference>
<evidence type="ECO:0000256" key="4">
    <source>
        <dbReference type="ARBA" id="ARBA00022989"/>
    </source>
</evidence>
<evidence type="ECO:0000256" key="1">
    <source>
        <dbReference type="ARBA" id="ARBA00004141"/>
    </source>
</evidence>
<accession>A0A316YDA4</accession>
<feature type="transmembrane region" description="Helical" evidence="6">
    <location>
        <begin position="62"/>
        <end position="83"/>
    </location>
</feature>
<feature type="transmembrane region" description="Helical" evidence="6">
    <location>
        <begin position="90"/>
        <end position="113"/>
    </location>
</feature>
<dbReference type="GO" id="GO:0005886">
    <property type="term" value="C:plasma membrane"/>
    <property type="evidence" value="ECO:0007669"/>
    <property type="project" value="TreeGrafter"/>
</dbReference>
<feature type="transmembrane region" description="Helical" evidence="6">
    <location>
        <begin position="277"/>
        <end position="299"/>
    </location>
</feature>
<evidence type="ECO:0000256" key="2">
    <source>
        <dbReference type="ARBA" id="ARBA00005587"/>
    </source>
</evidence>
<dbReference type="Proteomes" id="UP000245768">
    <property type="component" value="Unassembled WGS sequence"/>
</dbReference>
<proteinExistence type="inferred from homology"/>
<feature type="transmembrane region" description="Helical" evidence="6">
    <location>
        <begin position="221"/>
        <end position="239"/>
    </location>
</feature>
<dbReference type="PANTHER" id="PTHR31123:SF1">
    <property type="entry name" value="ACCUMULATION OF DYADS PROTEIN 2-RELATED"/>
    <property type="match status" value="1"/>
</dbReference>
<dbReference type="InterPro" id="IPR051633">
    <property type="entry name" value="AceTr"/>
</dbReference>
<organism evidence="7 8">
    <name type="scientific">Acaromyces ingoldii</name>
    <dbReference type="NCBI Taxonomy" id="215250"/>
    <lineage>
        <taxon>Eukaryota</taxon>
        <taxon>Fungi</taxon>
        <taxon>Dikarya</taxon>
        <taxon>Basidiomycota</taxon>
        <taxon>Ustilaginomycotina</taxon>
        <taxon>Exobasidiomycetes</taxon>
        <taxon>Exobasidiales</taxon>
        <taxon>Cryptobasidiaceae</taxon>
        <taxon>Acaromyces</taxon>
    </lineage>
</organism>
<dbReference type="Pfam" id="PF01184">
    <property type="entry name" value="Gpr1_Fun34_YaaH"/>
    <property type="match status" value="1"/>
</dbReference>
<dbReference type="InParanoid" id="A0A316YDA4"/>